<dbReference type="InterPro" id="IPR029052">
    <property type="entry name" value="Metallo-depent_PP-like"/>
</dbReference>
<dbReference type="InterPro" id="IPR051158">
    <property type="entry name" value="Metallophosphoesterase_sf"/>
</dbReference>
<reference evidence="5" key="1">
    <citation type="submission" date="2019-10" db="EMBL/GenBank/DDBJ databases">
        <title>Draft genome sequence of Panacibacter sp. KCS-6.</title>
        <authorList>
            <person name="Yim K.J."/>
        </authorList>
    </citation>
    <scope>NUCLEOTIDE SEQUENCE</scope>
    <source>
        <strain evidence="5">KCS-6</strain>
    </source>
</reference>
<evidence type="ECO:0000256" key="1">
    <source>
        <dbReference type="ARBA" id="ARBA00022723"/>
    </source>
</evidence>
<dbReference type="SUPFAM" id="SSF56300">
    <property type="entry name" value="Metallo-dependent phosphatases"/>
    <property type="match status" value="1"/>
</dbReference>
<dbReference type="GO" id="GO:0008758">
    <property type="term" value="F:UDP-2,3-diacylglucosamine hydrolase activity"/>
    <property type="evidence" value="ECO:0007669"/>
    <property type="project" value="TreeGrafter"/>
</dbReference>
<dbReference type="GO" id="GO:0046872">
    <property type="term" value="F:metal ion binding"/>
    <property type="evidence" value="ECO:0007669"/>
    <property type="project" value="UniProtKB-KW"/>
</dbReference>
<dbReference type="PANTHER" id="PTHR31302">
    <property type="entry name" value="TRANSMEMBRANE PROTEIN WITH METALLOPHOSPHOESTERASE DOMAIN-RELATED"/>
    <property type="match status" value="1"/>
</dbReference>
<dbReference type="InterPro" id="IPR004843">
    <property type="entry name" value="Calcineurin-like_PHP"/>
</dbReference>
<evidence type="ECO:0000313" key="5">
    <source>
        <dbReference type="EMBL" id="NNV57443.1"/>
    </source>
</evidence>
<keyword evidence="6" id="KW-1185">Reference proteome</keyword>
<dbReference type="PANTHER" id="PTHR31302:SF31">
    <property type="entry name" value="PHOSPHODIESTERASE YAEI"/>
    <property type="match status" value="1"/>
</dbReference>
<feature type="transmembrane region" description="Helical" evidence="3">
    <location>
        <begin position="73"/>
        <end position="94"/>
    </location>
</feature>
<dbReference type="CDD" id="cd07385">
    <property type="entry name" value="MPP_YkuE_C"/>
    <property type="match status" value="1"/>
</dbReference>
<feature type="domain" description="Calcineurin-like phosphoesterase" evidence="4">
    <location>
        <begin position="172"/>
        <end position="354"/>
    </location>
</feature>
<dbReference type="GO" id="GO:0016020">
    <property type="term" value="C:membrane"/>
    <property type="evidence" value="ECO:0007669"/>
    <property type="project" value="GOC"/>
</dbReference>
<name>A0A8J8FHT5_9BACT</name>
<keyword evidence="1" id="KW-0479">Metal-binding</keyword>
<organism evidence="5 6">
    <name type="scientific">Limnovirga soli</name>
    <dbReference type="NCBI Taxonomy" id="2656915"/>
    <lineage>
        <taxon>Bacteria</taxon>
        <taxon>Pseudomonadati</taxon>
        <taxon>Bacteroidota</taxon>
        <taxon>Chitinophagia</taxon>
        <taxon>Chitinophagales</taxon>
        <taxon>Chitinophagaceae</taxon>
        <taxon>Limnovirga</taxon>
    </lineage>
</organism>
<keyword evidence="2" id="KW-0378">Hydrolase</keyword>
<keyword evidence="3" id="KW-1133">Transmembrane helix</keyword>
<keyword evidence="3" id="KW-0812">Transmembrane</keyword>
<feature type="transmembrane region" description="Helical" evidence="3">
    <location>
        <begin position="38"/>
        <end position="61"/>
    </location>
</feature>
<proteinExistence type="predicted"/>
<dbReference type="Gene3D" id="3.60.21.10">
    <property type="match status" value="1"/>
</dbReference>
<accession>A0A8J8FHT5</accession>
<evidence type="ECO:0000313" key="6">
    <source>
        <dbReference type="Proteomes" id="UP000598971"/>
    </source>
</evidence>
<dbReference type="Pfam" id="PF00149">
    <property type="entry name" value="Metallophos"/>
    <property type="match status" value="1"/>
</dbReference>
<evidence type="ECO:0000259" key="4">
    <source>
        <dbReference type="Pfam" id="PF00149"/>
    </source>
</evidence>
<dbReference type="AlphaFoldDB" id="A0A8J8FHT5"/>
<evidence type="ECO:0000256" key="2">
    <source>
        <dbReference type="ARBA" id="ARBA00022801"/>
    </source>
</evidence>
<dbReference type="Proteomes" id="UP000598971">
    <property type="component" value="Unassembled WGS sequence"/>
</dbReference>
<feature type="transmembrane region" description="Helical" evidence="3">
    <location>
        <begin position="6"/>
        <end position="26"/>
    </location>
</feature>
<comment type="caution">
    <text evidence="5">The sequence shown here is derived from an EMBL/GenBank/DDBJ whole genome shotgun (WGS) entry which is preliminary data.</text>
</comment>
<keyword evidence="3" id="KW-0472">Membrane</keyword>
<dbReference type="GO" id="GO:0009245">
    <property type="term" value="P:lipid A biosynthetic process"/>
    <property type="evidence" value="ECO:0007669"/>
    <property type="project" value="TreeGrafter"/>
</dbReference>
<protein>
    <submittedName>
        <fullName evidence="5">Metallophosphoesterase</fullName>
    </submittedName>
</protein>
<dbReference type="RefSeq" id="WP_171609389.1">
    <property type="nucleotide sequence ID" value="NZ_WHPF01000015.1"/>
</dbReference>
<sequence>MRNTSSWWIILIVMLLIDCYVFMALRTVSQNSSEKMKWTIYSIYWSISAIGIITIALFPFVQFFQTNIAFRNYVFAILVGLFFAKIIGSVFFLVDDIRRGSMWLMAKLFPGTGANFAQEGAITRSVFLSWLGIALGGGLFSTLLYGFSNKYNYQVKKVKLAFNNLPAAFKGFKIVHISDIHSGSFNDKAAVQKGVDLVLAQNPDIILFTGDLVNDRSTEMQQYMDVFSRLKAPMGVFSTLGNHDYGDYVAWPTPAEKAKNLEDLKTVHANLGWRLLMNEHVALEKDNAQIALLGIENWSAFGNFPKYGKMKEAYAGTEKYPFKILMSHDPSHWDAEVRPHYSDIDIMLSGHTHGMQFGLENPYFKWSPVQWFYKEWAGLYQSGNQKLYVNRGYGFIGYPGRVGIMPEITVIELA</sequence>
<feature type="transmembrane region" description="Helical" evidence="3">
    <location>
        <begin position="126"/>
        <end position="147"/>
    </location>
</feature>
<evidence type="ECO:0000256" key="3">
    <source>
        <dbReference type="SAM" id="Phobius"/>
    </source>
</evidence>
<dbReference type="EMBL" id="WHPF01000015">
    <property type="protein sequence ID" value="NNV57443.1"/>
    <property type="molecule type" value="Genomic_DNA"/>
</dbReference>
<gene>
    <name evidence="5" type="ORF">GD597_18365</name>
</gene>